<name>A0A564YZW0_HYMDI</name>
<reference evidence="1 2" key="1">
    <citation type="submission" date="2019-07" db="EMBL/GenBank/DDBJ databases">
        <authorList>
            <person name="Jastrzebski P J."/>
            <person name="Paukszto L."/>
            <person name="Jastrzebski P J."/>
        </authorList>
    </citation>
    <scope>NUCLEOTIDE SEQUENCE [LARGE SCALE GENOMIC DNA]</scope>
    <source>
        <strain evidence="1 2">WMS-il1</strain>
    </source>
</reference>
<organism evidence="1 2">
    <name type="scientific">Hymenolepis diminuta</name>
    <name type="common">Rat tapeworm</name>
    <dbReference type="NCBI Taxonomy" id="6216"/>
    <lineage>
        <taxon>Eukaryota</taxon>
        <taxon>Metazoa</taxon>
        <taxon>Spiralia</taxon>
        <taxon>Lophotrochozoa</taxon>
        <taxon>Platyhelminthes</taxon>
        <taxon>Cestoda</taxon>
        <taxon>Eucestoda</taxon>
        <taxon>Cyclophyllidea</taxon>
        <taxon>Hymenolepididae</taxon>
        <taxon>Hymenolepis</taxon>
    </lineage>
</organism>
<protein>
    <submittedName>
        <fullName evidence="1">Uncharacterized protein</fullName>
    </submittedName>
</protein>
<evidence type="ECO:0000313" key="2">
    <source>
        <dbReference type="Proteomes" id="UP000321570"/>
    </source>
</evidence>
<gene>
    <name evidence="1" type="ORF">WMSIL1_LOCUS11140</name>
</gene>
<dbReference type="AlphaFoldDB" id="A0A564YZW0"/>
<keyword evidence="2" id="KW-1185">Reference proteome</keyword>
<dbReference type="EMBL" id="CABIJS010000521">
    <property type="protein sequence ID" value="VUZ52755.1"/>
    <property type="molecule type" value="Genomic_DNA"/>
</dbReference>
<proteinExistence type="predicted"/>
<accession>A0A564YZW0</accession>
<sequence length="88" mass="9688">MGLPINPICSRVHSATSSTSFTAEVMIQRSPEVFLESLGLDIHTMTTSKLITVSLAALSMVKNLNAWNKTCFLFKMGCVYCCCYSESK</sequence>
<dbReference type="Proteomes" id="UP000321570">
    <property type="component" value="Unassembled WGS sequence"/>
</dbReference>
<evidence type="ECO:0000313" key="1">
    <source>
        <dbReference type="EMBL" id="VUZ52755.1"/>
    </source>
</evidence>